<dbReference type="RefSeq" id="WP_132778095.1">
    <property type="nucleotide sequence ID" value="NZ_SMBZ01000028.1"/>
</dbReference>
<sequence length="221" mass="24517">MPDTKHIALVLGASGLIGKETLNLLLENNKYKTVYAITRKPLGITHPKLTEIIADMSTVDEALKELQVDHLFSAIGSTKSKTPDKKQYYEIDLEYPLKVAKSLHQNGCNTVCLVSSMGADANSSNFYLELKGKVEEAMQAVGFRSVHLFRPSLLLGKRKEKRFFEQLGKVLFPVISFLFIGKLKDYKGIQAKDVASAMVNVATQGNTGVHIYQTQLIKELA</sequence>
<proteinExistence type="predicted"/>
<protein>
    <submittedName>
        <fullName evidence="4">Uncharacterized protein YbjT (DUF2867 family)</fullName>
    </submittedName>
</protein>
<dbReference type="GO" id="GO:0016020">
    <property type="term" value="C:membrane"/>
    <property type="evidence" value="ECO:0007669"/>
    <property type="project" value="UniProtKB-SubCell"/>
</dbReference>
<dbReference type="Pfam" id="PF01370">
    <property type="entry name" value="Epimerase"/>
    <property type="match status" value="1"/>
</dbReference>
<dbReference type="OrthoDB" id="9798632at2"/>
<dbReference type="InterPro" id="IPR036291">
    <property type="entry name" value="NAD(P)-bd_dom_sf"/>
</dbReference>
<organism evidence="4 5">
    <name type="scientific">Sphingobacterium alimentarium</name>
    <dbReference type="NCBI Taxonomy" id="797292"/>
    <lineage>
        <taxon>Bacteria</taxon>
        <taxon>Pseudomonadati</taxon>
        <taxon>Bacteroidota</taxon>
        <taxon>Sphingobacteriia</taxon>
        <taxon>Sphingobacteriales</taxon>
        <taxon>Sphingobacteriaceae</taxon>
        <taxon>Sphingobacterium</taxon>
    </lineage>
</organism>
<dbReference type="AlphaFoldDB" id="A0A4R3VRZ1"/>
<evidence type="ECO:0000256" key="1">
    <source>
        <dbReference type="ARBA" id="ARBA00004370"/>
    </source>
</evidence>
<evidence type="ECO:0000313" key="5">
    <source>
        <dbReference type="Proteomes" id="UP000295197"/>
    </source>
</evidence>
<gene>
    <name evidence="4" type="ORF">EDC17_102842</name>
</gene>
<evidence type="ECO:0000256" key="2">
    <source>
        <dbReference type="ARBA" id="ARBA00023136"/>
    </source>
</evidence>
<comment type="subcellular location">
    <subcellularLocation>
        <location evidence="1">Membrane</location>
    </subcellularLocation>
</comment>
<dbReference type="InterPro" id="IPR001509">
    <property type="entry name" value="Epimerase_deHydtase"/>
</dbReference>
<dbReference type="PANTHER" id="PTHR14097:SF7">
    <property type="entry name" value="OXIDOREDUCTASE HTATIP2"/>
    <property type="match status" value="1"/>
</dbReference>
<evidence type="ECO:0000313" key="4">
    <source>
        <dbReference type="EMBL" id="TCV11407.1"/>
    </source>
</evidence>
<dbReference type="EMBL" id="SMBZ01000028">
    <property type="protein sequence ID" value="TCV11407.1"/>
    <property type="molecule type" value="Genomic_DNA"/>
</dbReference>
<evidence type="ECO:0000259" key="3">
    <source>
        <dbReference type="Pfam" id="PF01370"/>
    </source>
</evidence>
<accession>A0A4R3VRZ1</accession>
<dbReference type="PANTHER" id="PTHR14097">
    <property type="entry name" value="OXIDOREDUCTASE HTATIP2"/>
    <property type="match status" value="1"/>
</dbReference>
<name>A0A4R3VRZ1_9SPHI</name>
<dbReference type="SUPFAM" id="SSF51735">
    <property type="entry name" value="NAD(P)-binding Rossmann-fold domains"/>
    <property type="match status" value="1"/>
</dbReference>
<reference evidence="4 5" key="1">
    <citation type="submission" date="2019-03" db="EMBL/GenBank/DDBJ databases">
        <title>Genomic Encyclopedia of Type Strains, Phase IV (KMG-IV): sequencing the most valuable type-strain genomes for metagenomic binning, comparative biology and taxonomic classification.</title>
        <authorList>
            <person name="Goeker M."/>
        </authorList>
    </citation>
    <scope>NUCLEOTIDE SEQUENCE [LARGE SCALE GENOMIC DNA]</scope>
    <source>
        <strain evidence="4 5">DSM 22362</strain>
    </source>
</reference>
<dbReference type="Gene3D" id="3.40.50.720">
    <property type="entry name" value="NAD(P)-binding Rossmann-like Domain"/>
    <property type="match status" value="1"/>
</dbReference>
<comment type="caution">
    <text evidence="4">The sequence shown here is derived from an EMBL/GenBank/DDBJ whole genome shotgun (WGS) entry which is preliminary data.</text>
</comment>
<dbReference type="Proteomes" id="UP000295197">
    <property type="component" value="Unassembled WGS sequence"/>
</dbReference>
<keyword evidence="5" id="KW-1185">Reference proteome</keyword>
<keyword evidence="2" id="KW-0472">Membrane</keyword>
<feature type="domain" description="NAD-dependent epimerase/dehydratase" evidence="3">
    <location>
        <begin position="8"/>
        <end position="117"/>
    </location>
</feature>